<feature type="domain" description="UDP N-acetylglucosamine O-acyltransferase C-terminal" evidence="9">
    <location>
        <begin position="181"/>
        <end position="262"/>
    </location>
</feature>
<dbReference type="NCBIfam" id="TIGR01852">
    <property type="entry name" value="lipid_A_lpxA"/>
    <property type="match status" value="1"/>
</dbReference>
<dbReference type="InterPro" id="IPR029098">
    <property type="entry name" value="Acetyltransf_C"/>
</dbReference>
<dbReference type="GO" id="GO:0005737">
    <property type="term" value="C:cytoplasm"/>
    <property type="evidence" value="ECO:0007669"/>
    <property type="project" value="UniProtKB-SubCell"/>
</dbReference>
<dbReference type="HAMAP" id="MF_00387">
    <property type="entry name" value="LpxA"/>
    <property type="match status" value="1"/>
</dbReference>
<dbReference type="PANTHER" id="PTHR43480">
    <property type="entry name" value="ACYL-[ACYL-CARRIER-PROTEIN]--UDP-N-ACETYLGLUCOSAMINE O-ACYLTRANSFERASE"/>
    <property type="match status" value="1"/>
</dbReference>
<dbReference type="RefSeq" id="WP_136131035.1">
    <property type="nucleotide sequence ID" value="NZ_PDKT01000002.1"/>
</dbReference>
<keyword evidence="3 8" id="KW-0441">Lipid A biosynthesis</keyword>
<dbReference type="EMBL" id="PDKT01000002">
    <property type="protein sequence ID" value="PPI88007.1"/>
    <property type="molecule type" value="Genomic_DNA"/>
</dbReference>
<proteinExistence type="inferred from homology"/>
<dbReference type="SUPFAM" id="SSF51161">
    <property type="entry name" value="Trimeric LpxA-like enzymes"/>
    <property type="match status" value="1"/>
</dbReference>
<evidence type="ECO:0000256" key="5">
    <source>
        <dbReference type="ARBA" id="ARBA00022737"/>
    </source>
</evidence>
<comment type="catalytic activity">
    <reaction evidence="8">
        <text>a (3R)-hydroxyacyl-[ACP] + UDP-N-acetyl-alpha-D-glucosamine = a UDP-3-O-[(3R)-3-hydroxyacyl]-N-acetyl-alpha-D-glucosamine + holo-[ACP]</text>
        <dbReference type="Rhea" id="RHEA:67812"/>
        <dbReference type="Rhea" id="RHEA-COMP:9685"/>
        <dbReference type="Rhea" id="RHEA-COMP:9945"/>
        <dbReference type="ChEBI" id="CHEBI:57705"/>
        <dbReference type="ChEBI" id="CHEBI:64479"/>
        <dbReference type="ChEBI" id="CHEBI:78827"/>
        <dbReference type="ChEBI" id="CHEBI:173225"/>
        <dbReference type="EC" id="2.3.1.129"/>
    </reaction>
</comment>
<keyword evidence="6 8" id="KW-0443">Lipid metabolism</keyword>
<dbReference type="Gene3D" id="2.160.10.10">
    <property type="entry name" value="Hexapeptide repeat proteins"/>
    <property type="match status" value="1"/>
</dbReference>
<comment type="similarity">
    <text evidence="8">Belongs to the transferase hexapeptide repeat family. LpxA subfamily.</text>
</comment>
<dbReference type="EC" id="2.3.1.129" evidence="8"/>
<sequence>MVKHITSNIHMSSIIDKGAVIGPKVYIGPFCFIGSHVEIGEGTILTSNVVVTGRTRIGKYNKIYQFSSIGEANQDLKYYEEPMHVNIGDNNRIREGVTIHRGTIQGSKVTIIGNNNLLMVNTHVAHDCIINDNCIFSNNTVLGGHVTVGNFTIIGGMTAIHQKCTIGAHVMIGGCSGVVKDIPPYVVAYGNRATALGINIRGLKRRNFSKKSLHIIKSAYHLLYHSGETLEKIKPRIEILAKEHIEIQPFCDFFTKSSRGLIR</sequence>
<protein>
    <recommendedName>
        <fullName evidence="8">Acyl-[acyl-carrier-protein]--UDP-N-acetylglucosamine O-acyltransferase</fullName>
        <shortName evidence="8">UDP-N-acetylglucosamine acyltransferase</shortName>
        <ecNumber evidence="8">2.3.1.129</ecNumber>
    </recommendedName>
</protein>
<dbReference type="NCBIfam" id="NF003657">
    <property type="entry name" value="PRK05289.1"/>
    <property type="match status" value="1"/>
</dbReference>
<gene>
    <name evidence="8" type="primary">lpxA</name>
    <name evidence="10" type="ORF">CRV12_02220</name>
</gene>
<evidence type="ECO:0000313" key="10">
    <source>
        <dbReference type="EMBL" id="PPI88007.1"/>
    </source>
</evidence>
<dbReference type="GO" id="GO:0008780">
    <property type="term" value="F:acyl-[acyl-carrier-protein]-UDP-N-acetylglucosamine O-acyltransferase activity"/>
    <property type="evidence" value="ECO:0007669"/>
    <property type="project" value="UniProtKB-UniRule"/>
</dbReference>
<evidence type="ECO:0000256" key="7">
    <source>
        <dbReference type="ARBA" id="ARBA00023315"/>
    </source>
</evidence>
<dbReference type="AlphaFoldDB" id="A0A2P5T0A0"/>
<dbReference type="InterPro" id="IPR018357">
    <property type="entry name" value="Hexapep_transf_CS"/>
</dbReference>
<evidence type="ECO:0000256" key="8">
    <source>
        <dbReference type="HAMAP-Rule" id="MF_00387"/>
    </source>
</evidence>
<accession>A0A2P5T0A0</accession>
<name>A0A2P5T0A0_9GAMM</name>
<dbReference type="PIRSF" id="PIRSF000456">
    <property type="entry name" value="UDP-GlcNAc_acltr"/>
    <property type="match status" value="1"/>
</dbReference>
<dbReference type="PROSITE" id="PS00101">
    <property type="entry name" value="HEXAPEP_TRANSFERASES"/>
    <property type="match status" value="2"/>
</dbReference>
<dbReference type="InterPro" id="IPR010137">
    <property type="entry name" value="Lipid_A_LpxA"/>
</dbReference>
<dbReference type="PANTHER" id="PTHR43480:SF1">
    <property type="entry name" value="ACYL-[ACYL-CARRIER-PROTEIN]--UDP-N-ACETYLGLUCOSAMINE O-ACYLTRANSFERASE, MITOCHONDRIAL-RELATED"/>
    <property type="match status" value="1"/>
</dbReference>
<comment type="function">
    <text evidence="8">Involved in the biosynthesis of lipid A, a phosphorylated glycolipid that anchors the lipopolysaccharide to the outer membrane of the cell.</text>
</comment>
<keyword evidence="7 8" id="KW-0012">Acyltransferase</keyword>
<evidence type="ECO:0000256" key="4">
    <source>
        <dbReference type="ARBA" id="ARBA00022679"/>
    </source>
</evidence>
<dbReference type="OrthoDB" id="9807278at2"/>
<keyword evidence="5 8" id="KW-0677">Repeat</keyword>
<evidence type="ECO:0000256" key="6">
    <source>
        <dbReference type="ARBA" id="ARBA00023098"/>
    </source>
</evidence>
<comment type="pathway">
    <text evidence="8">Glycolipid biosynthesis; lipid IV(A) biosynthesis; lipid IV(A) from (3R)-3-hydroxytetradecanoyl-[acyl-carrier-protein] and UDP-N-acetyl-alpha-D-glucosamine: step 1/6.</text>
</comment>
<dbReference type="Gene3D" id="1.20.1180.10">
    <property type="entry name" value="Udp N-acetylglucosamine O-acyltransferase, C-terminal domain"/>
    <property type="match status" value="1"/>
</dbReference>
<keyword evidence="1 8" id="KW-0963">Cytoplasm</keyword>
<dbReference type="GO" id="GO:0009245">
    <property type="term" value="P:lipid A biosynthetic process"/>
    <property type="evidence" value="ECO:0007669"/>
    <property type="project" value="UniProtKB-UniRule"/>
</dbReference>
<dbReference type="Pfam" id="PF13720">
    <property type="entry name" value="Acetyltransf_11"/>
    <property type="match status" value="1"/>
</dbReference>
<comment type="subunit">
    <text evidence="8">Homotrimer.</text>
</comment>
<evidence type="ECO:0000256" key="2">
    <source>
        <dbReference type="ARBA" id="ARBA00022516"/>
    </source>
</evidence>
<reference evidence="10 11" key="1">
    <citation type="journal article" date="2018" name="Genome Biol. Evol.">
        <title>Cladogenesis and Genomic Streamlining in Extracellular Endosymbionts of Tropical Stink Bugs.</title>
        <authorList>
            <person name="Otero-Bravo A."/>
            <person name="Goffredi S."/>
            <person name="Sabree Z.L."/>
        </authorList>
    </citation>
    <scope>NUCLEOTIDE SEQUENCE [LARGE SCALE GENOMIC DNA]</scope>
    <source>
        <strain evidence="10 11">SoEE</strain>
    </source>
</reference>
<evidence type="ECO:0000256" key="3">
    <source>
        <dbReference type="ARBA" id="ARBA00022556"/>
    </source>
</evidence>
<dbReference type="CDD" id="cd03351">
    <property type="entry name" value="LbH_UDP-GlcNAc_AT"/>
    <property type="match status" value="1"/>
</dbReference>
<dbReference type="Pfam" id="PF00132">
    <property type="entry name" value="Hexapep"/>
    <property type="match status" value="2"/>
</dbReference>
<comment type="subcellular location">
    <subcellularLocation>
        <location evidence="8">Cytoplasm</location>
    </subcellularLocation>
</comment>
<evidence type="ECO:0000313" key="11">
    <source>
        <dbReference type="Proteomes" id="UP000296153"/>
    </source>
</evidence>
<comment type="caution">
    <text evidence="10">The sequence shown here is derived from an EMBL/GenBank/DDBJ whole genome shotgun (WGS) entry which is preliminary data.</text>
</comment>
<dbReference type="UniPathway" id="UPA00359">
    <property type="reaction ID" value="UER00477"/>
</dbReference>
<dbReference type="InterPro" id="IPR037157">
    <property type="entry name" value="Acetyltransf_C_sf"/>
</dbReference>
<evidence type="ECO:0000259" key="9">
    <source>
        <dbReference type="Pfam" id="PF13720"/>
    </source>
</evidence>
<evidence type="ECO:0000256" key="1">
    <source>
        <dbReference type="ARBA" id="ARBA00022490"/>
    </source>
</evidence>
<dbReference type="GO" id="GO:0016020">
    <property type="term" value="C:membrane"/>
    <property type="evidence" value="ECO:0007669"/>
    <property type="project" value="GOC"/>
</dbReference>
<keyword evidence="4 8" id="KW-0808">Transferase</keyword>
<organism evidence="10 11">
    <name type="scientific">Candidatus Pantoea edessiphila</name>
    <dbReference type="NCBI Taxonomy" id="2044610"/>
    <lineage>
        <taxon>Bacteria</taxon>
        <taxon>Pseudomonadati</taxon>
        <taxon>Pseudomonadota</taxon>
        <taxon>Gammaproteobacteria</taxon>
        <taxon>Enterobacterales</taxon>
        <taxon>Erwiniaceae</taxon>
        <taxon>Pantoea</taxon>
    </lineage>
</organism>
<dbReference type="InterPro" id="IPR001451">
    <property type="entry name" value="Hexapep"/>
</dbReference>
<dbReference type="InterPro" id="IPR011004">
    <property type="entry name" value="Trimer_LpxA-like_sf"/>
</dbReference>
<dbReference type="Proteomes" id="UP000296153">
    <property type="component" value="Unassembled WGS sequence"/>
</dbReference>
<keyword evidence="2 8" id="KW-0444">Lipid biosynthesis</keyword>